<dbReference type="Pfam" id="PF20684">
    <property type="entry name" value="Fung_rhodopsin"/>
    <property type="match status" value="1"/>
</dbReference>
<comment type="subcellular location">
    <subcellularLocation>
        <location evidence="1">Membrane</location>
        <topology evidence="1">Multi-pass membrane protein</topology>
    </subcellularLocation>
</comment>
<keyword evidence="2 6" id="KW-0812">Transmembrane</keyword>
<proteinExistence type="inferred from homology"/>
<evidence type="ECO:0000256" key="1">
    <source>
        <dbReference type="ARBA" id="ARBA00004141"/>
    </source>
</evidence>
<feature type="transmembrane region" description="Helical" evidence="6">
    <location>
        <begin position="97"/>
        <end position="118"/>
    </location>
</feature>
<feature type="domain" description="Rhodopsin" evidence="7">
    <location>
        <begin position="27"/>
        <end position="261"/>
    </location>
</feature>
<dbReference type="Proteomes" id="UP000800092">
    <property type="component" value="Unassembled WGS sequence"/>
</dbReference>
<accession>A0A6A6H8W6</accession>
<evidence type="ECO:0000256" key="3">
    <source>
        <dbReference type="ARBA" id="ARBA00022989"/>
    </source>
</evidence>
<feature type="transmembrane region" description="Helical" evidence="6">
    <location>
        <begin position="12"/>
        <end position="31"/>
    </location>
</feature>
<dbReference type="InterPro" id="IPR049326">
    <property type="entry name" value="Rhodopsin_dom_fungi"/>
</dbReference>
<dbReference type="OrthoDB" id="444631at2759"/>
<organism evidence="8 9">
    <name type="scientific">Viridothelium virens</name>
    <name type="common">Speckled blister lichen</name>
    <name type="synonym">Trypethelium virens</name>
    <dbReference type="NCBI Taxonomy" id="1048519"/>
    <lineage>
        <taxon>Eukaryota</taxon>
        <taxon>Fungi</taxon>
        <taxon>Dikarya</taxon>
        <taxon>Ascomycota</taxon>
        <taxon>Pezizomycotina</taxon>
        <taxon>Dothideomycetes</taxon>
        <taxon>Dothideomycetes incertae sedis</taxon>
        <taxon>Trypetheliales</taxon>
        <taxon>Trypetheliaceae</taxon>
        <taxon>Viridothelium</taxon>
    </lineage>
</organism>
<dbReference type="PANTHER" id="PTHR33048">
    <property type="entry name" value="PTH11-LIKE INTEGRAL MEMBRANE PROTEIN (AFU_ORTHOLOGUE AFUA_5G11245)"/>
    <property type="match status" value="1"/>
</dbReference>
<evidence type="ECO:0000313" key="9">
    <source>
        <dbReference type="Proteomes" id="UP000800092"/>
    </source>
</evidence>
<keyword evidence="9" id="KW-1185">Reference proteome</keyword>
<dbReference type="AlphaFoldDB" id="A0A6A6H8W6"/>
<evidence type="ECO:0000256" key="6">
    <source>
        <dbReference type="SAM" id="Phobius"/>
    </source>
</evidence>
<feature type="transmembrane region" description="Helical" evidence="6">
    <location>
        <begin position="43"/>
        <end position="67"/>
    </location>
</feature>
<name>A0A6A6H8W6_VIRVR</name>
<comment type="similarity">
    <text evidence="5">Belongs to the SAT4 family.</text>
</comment>
<dbReference type="EMBL" id="ML991798">
    <property type="protein sequence ID" value="KAF2234536.1"/>
    <property type="molecule type" value="Genomic_DNA"/>
</dbReference>
<evidence type="ECO:0000256" key="5">
    <source>
        <dbReference type="ARBA" id="ARBA00038359"/>
    </source>
</evidence>
<protein>
    <recommendedName>
        <fullName evidence="7">Rhodopsin domain-containing protein</fullName>
    </recommendedName>
</protein>
<dbReference type="GO" id="GO:0016020">
    <property type="term" value="C:membrane"/>
    <property type="evidence" value="ECO:0007669"/>
    <property type="project" value="UniProtKB-SubCell"/>
</dbReference>
<reference evidence="8" key="1">
    <citation type="journal article" date="2020" name="Stud. Mycol.">
        <title>101 Dothideomycetes genomes: a test case for predicting lifestyles and emergence of pathogens.</title>
        <authorList>
            <person name="Haridas S."/>
            <person name="Albert R."/>
            <person name="Binder M."/>
            <person name="Bloem J."/>
            <person name="Labutti K."/>
            <person name="Salamov A."/>
            <person name="Andreopoulos B."/>
            <person name="Baker S."/>
            <person name="Barry K."/>
            <person name="Bills G."/>
            <person name="Bluhm B."/>
            <person name="Cannon C."/>
            <person name="Castanera R."/>
            <person name="Culley D."/>
            <person name="Daum C."/>
            <person name="Ezra D."/>
            <person name="Gonzalez J."/>
            <person name="Henrissat B."/>
            <person name="Kuo A."/>
            <person name="Liang C."/>
            <person name="Lipzen A."/>
            <person name="Lutzoni F."/>
            <person name="Magnuson J."/>
            <person name="Mondo S."/>
            <person name="Nolan M."/>
            <person name="Ohm R."/>
            <person name="Pangilinan J."/>
            <person name="Park H.-J."/>
            <person name="Ramirez L."/>
            <person name="Alfaro M."/>
            <person name="Sun H."/>
            <person name="Tritt A."/>
            <person name="Yoshinaga Y."/>
            <person name="Zwiers L.-H."/>
            <person name="Turgeon B."/>
            <person name="Goodwin S."/>
            <person name="Spatafora J."/>
            <person name="Crous P."/>
            <person name="Grigoriev I."/>
        </authorList>
    </citation>
    <scope>NUCLEOTIDE SEQUENCE</scope>
    <source>
        <strain evidence="8">Tuck. ex Michener</strain>
    </source>
</reference>
<keyword evidence="4 6" id="KW-0472">Membrane</keyword>
<feature type="transmembrane region" description="Helical" evidence="6">
    <location>
        <begin position="203"/>
        <end position="223"/>
    </location>
</feature>
<evidence type="ECO:0000256" key="2">
    <source>
        <dbReference type="ARBA" id="ARBA00022692"/>
    </source>
</evidence>
<feature type="transmembrane region" description="Helical" evidence="6">
    <location>
        <begin position="235"/>
        <end position="256"/>
    </location>
</feature>
<keyword evidence="3 6" id="KW-1133">Transmembrane helix</keyword>
<evidence type="ECO:0000256" key="4">
    <source>
        <dbReference type="ARBA" id="ARBA00023136"/>
    </source>
</evidence>
<dbReference type="InterPro" id="IPR052337">
    <property type="entry name" value="SAT4-like"/>
</dbReference>
<evidence type="ECO:0000313" key="8">
    <source>
        <dbReference type="EMBL" id="KAF2234536.1"/>
    </source>
</evidence>
<feature type="transmembrane region" description="Helical" evidence="6">
    <location>
        <begin position="130"/>
        <end position="152"/>
    </location>
</feature>
<sequence>MEWAFDREQAMLIVWSLFLAAVMSVVARLIARRRIFGQFLLDDYLALFALFCLLADDLIFTIALPVFETIQSVSYYHHRPPSNFKPTVLKFLKTQWAIAYIYFTGLWAVKAVFLVCYWKLTEDLKTFRRAWYILVAFVVLTYIGCLVAYPLLNYVQHHHVESFKTLSIKYQFAADLSTDIMIAALPITLFLRASLTPVRRLNLTFLSALSLLATCVAVARYVIDAPNGRNYGTLWLTVWSMVELSVAIMVASLIVVRSFVARKREGGNAGYGSPVHSEARMISAFEFEGKGVRKMPWLSGMWRSKKEPWPKQEGVLERPRGAKLSRLSSSKYLSGGSDLYLYRDTRGADLPEDLIWA</sequence>
<dbReference type="PANTHER" id="PTHR33048:SF47">
    <property type="entry name" value="INTEGRAL MEMBRANE PROTEIN-RELATED"/>
    <property type="match status" value="1"/>
</dbReference>
<gene>
    <name evidence="8" type="ORF">EV356DRAFT_156000</name>
</gene>
<feature type="transmembrane region" description="Helical" evidence="6">
    <location>
        <begin position="172"/>
        <end position="191"/>
    </location>
</feature>
<evidence type="ECO:0000259" key="7">
    <source>
        <dbReference type="Pfam" id="PF20684"/>
    </source>
</evidence>